<dbReference type="RefSeq" id="WP_003554095.1">
    <property type="nucleotide sequence ID" value="NZ_CABKOL010000102.1"/>
</dbReference>
<feature type="transmembrane region" description="Helical" evidence="1">
    <location>
        <begin position="20"/>
        <end position="37"/>
    </location>
</feature>
<reference evidence="2 3" key="1">
    <citation type="submission" date="2019-12" db="EMBL/GenBank/DDBJ databases">
        <title>Lactobacillus hilgardii FLUB.</title>
        <authorList>
            <person name="Gustaw K."/>
        </authorList>
    </citation>
    <scope>NUCLEOTIDE SEQUENCE [LARGE SCALE GENOMIC DNA]</scope>
    <source>
        <strain evidence="2 3">FLUB</strain>
    </source>
</reference>
<sequence>MQLTKRLQFNLLQMPENSIFFWLTRIIMTGLGSWIALILSQMISQSATFLITVVILVQLSQRTKNHVNAHSPIYWLLVGLTAVAGTTLANILNIDFGISSLFFVCGYVAKIYSVYYLKHHLIITQKLSHFLLFESRLIYWLDLGFDFTFESAIASWFSNSLNLTALGTLLTADLPTLFTVIRHQFNTIGLE</sequence>
<gene>
    <name evidence="2" type="ORF">GQR93_07890</name>
</gene>
<evidence type="ECO:0000256" key="1">
    <source>
        <dbReference type="SAM" id="Phobius"/>
    </source>
</evidence>
<evidence type="ECO:0000313" key="2">
    <source>
        <dbReference type="EMBL" id="QHB52111.1"/>
    </source>
</evidence>
<feature type="transmembrane region" description="Helical" evidence="1">
    <location>
        <begin position="73"/>
        <end position="92"/>
    </location>
</feature>
<dbReference type="GeneID" id="69058280"/>
<evidence type="ECO:0000313" key="3">
    <source>
        <dbReference type="Proteomes" id="UP000465035"/>
    </source>
</evidence>
<keyword evidence="1" id="KW-0812">Transmembrane</keyword>
<protein>
    <submittedName>
        <fullName evidence="2">Uncharacterized protein</fullName>
    </submittedName>
</protein>
<dbReference type="Proteomes" id="UP000465035">
    <property type="component" value="Chromosome"/>
</dbReference>
<keyword evidence="1" id="KW-0472">Membrane</keyword>
<dbReference type="EMBL" id="CP047121">
    <property type="protein sequence ID" value="QHB52111.1"/>
    <property type="molecule type" value="Genomic_DNA"/>
</dbReference>
<feature type="transmembrane region" description="Helical" evidence="1">
    <location>
        <begin position="98"/>
        <end position="117"/>
    </location>
</feature>
<name>A0A6P1EA53_LENHI</name>
<dbReference type="AlphaFoldDB" id="A0A6P1EA53"/>
<keyword evidence="1" id="KW-1133">Transmembrane helix</keyword>
<accession>A0A6P1EA53</accession>
<proteinExistence type="predicted"/>
<organism evidence="2 3">
    <name type="scientific">Lentilactobacillus hilgardii</name>
    <name type="common">Lactobacillus hilgardii</name>
    <dbReference type="NCBI Taxonomy" id="1588"/>
    <lineage>
        <taxon>Bacteria</taxon>
        <taxon>Bacillati</taxon>
        <taxon>Bacillota</taxon>
        <taxon>Bacilli</taxon>
        <taxon>Lactobacillales</taxon>
        <taxon>Lactobacillaceae</taxon>
        <taxon>Lentilactobacillus</taxon>
    </lineage>
</organism>